<reference evidence="6" key="2">
    <citation type="submission" date="2020-09" db="EMBL/GenBank/DDBJ databases">
        <authorList>
            <person name="Sun Q."/>
            <person name="Zhou Y."/>
        </authorList>
    </citation>
    <scope>NUCLEOTIDE SEQUENCE</scope>
    <source>
        <strain evidence="6">CGMCC 1.15360</strain>
    </source>
</reference>
<keyword evidence="1" id="KW-1003">Cell membrane</keyword>
<evidence type="ECO:0000256" key="4">
    <source>
        <dbReference type="ARBA" id="ARBA00023136"/>
    </source>
</evidence>
<evidence type="ECO:0000256" key="5">
    <source>
        <dbReference type="SAM" id="Phobius"/>
    </source>
</evidence>
<accession>A0A917DXN3</accession>
<proteinExistence type="predicted"/>
<reference evidence="6" key="1">
    <citation type="journal article" date="2014" name="Int. J. Syst. Evol. Microbiol.">
        <title>Complete genome sequence of Corynebacterium casei LMG S-19264T (=DSM 44701T), isolated from a smear-ripened cheese.</title>
        <authorList>
            <consortium name="US DOE Joint Genome Institute (JGI-PGF)"/>
            <person name="Walter F."/>
            <person name="Albersmeier A."/>
            <person name="Kalinowski J."/>
            <person name="Ruckert C."/>
        </authorList>
    </citation>
    <scope>NUCLEOTIDE SEQUENCE</scope>
    <source>
        <strain evidence="6">CGMCC 1.15360</strain>
    </source>
</reference>
<gene>
    <name evidence="6" type="ORF">GCM10010990_30650</name>
</gene>
<dbReference type="Pfam" id="PF07869">
    <property type="entry name" value="DUF1656"/>
    <property type="match status" value="1"/>
</dbReference>
<keyword evidence="7" id="KW-1185">Reference proteome</keyword>
<evidence type="ECO:0008006" key="8">
    <source>
        <dbReference type="Google" id="ProtNLM"/>
    </source>
</evidence>
<evidence type="ECO:0000256" key="1">
    <source>
        <dbReference type="ARBA" id="ARBA00022475"/>
    </source>
</evidence>
<protein>
    <recommendedName>
        <fullName evidence="8">DUF1656 domain-containing protein</fullName>
    </recommendedName>
</protein>
<name>A0A917DXN3_9SPHN</name>
<comment type="caution">
    <text evidence="6">The sequence shown here is derived from an EMBL/GenBank/DDBJ whole genome shotgun (WGS) entry which is preliminary data.</text>
</comment>
<dbReference type="RefSeq" id="WP_066768450.1">
    <property type="nucleotide sequence ID" value="NZ_BMIP01000007.1"/>
</dbReference>
<keyword evidence="3 5" id="KW-1133">Transmembrane helix</keyword>
<evidence type="ECO:0000313" key="6">
    <source>
        <dbReference type="EMBL" id="GGD78650.1"/>
    </source>
</evidence>
<keyword evidence="4 5" id="KW-0472">Membrane</keyword>
<evidence type="ECO:0000313" key="7">
    <source>
        <dbReference type="Proteomes" id="UP000612349"/>
    </source>
</evidence>
<evidence type="ECO:0000256" key="3">
    <source>
        <dbReference type="ARBA" id="ARBA00022989"/>
    </source>
</evidence>
<dbReference type="Proteomes" id="UP000612349">
    <property type="component" value="Unassembled WGS sequence"/>
</dbReference>
<evidence type="ECO:0000256" key="2">
    <source>
        <dbReference type="ARBA" id="ARBA00022692"/>
    </source>
</evidence>
<dbReference type="InterPro" id="IPR012451">
    <property type="entry name" value="DUF1656"/>
</dbReference>
<organism evidence="6 7">
    <name type="scientific">Croceicoccus mobilis</name>
    <dbReference type="NCBI Taxonomy" id="1703339"/>
    <lineage>
        <taxon>Bacteria</taxon>
        <taxon>Pseudomonadati</taxon>
        <taxon>Pseudomonadota</taxon>
        <taxon>Alphaproteobacteria</taxon>
        <taxon>Sphingomonadales</taxon>
        <taxon>Erythrobacteraceae</taxon>
        <taxon>Croceicoccus</taxon>
    </lineage>
</organism>
<keyword evidence="2 5" id="KW-0812">Transmembrane</keyword>
<dbReference type="EMBL" id="BMIP01000007">
    <property type="protein sequence ID" value="GGD78650.1"/>
    <property type="molecule type" value="Genomic_DNA"/>
</dbReference>
<dbReference type="AlphaFoldDB" id="A0A917DXN3"/>
<sequence length="71" mass="7630">MTGEVSIGGVFVPTLLLLAILAMVIAALVIRLLSLVGGYRYLAYKALVDLAIFVLVFGGLFFLSIKFGFHP</sequence>
<feature type="transmembrane region" description="Helical" evidence="5">
    <location>
        <begin position="6"/>
        <end position="30"/>
    </location>
</feature>
<feature type="transmembrane region" description="Helical" evidence="5">
    <location>
        <begin position="42"/>
        <end position="65"/>
    </location>
</feature>